<feature type="region of interest" description="Disordered" evidence="1">
    <location>
        <begin position="1"/>
        <end position="27"/>
    </location>
</feature>
<protein>
    <submittedName>
        <fullName evidence="3">Bifunctional lysine-specific demethylase and histidyl-hydroxylase NO66</fullName>
    </submittedName>
</protein>
<dbReference type="Proteomes" id="UP001152797">
    <property type="component" value="Unassembled WGS sequence"/>
</dbReference>
<dbReference type="OrthoDB" id="410430at2759"/>
<keyword evidence="4" id="KW-1185">Reference proteome</keyword>
<reference evidence="3 4" key="2">
    <citation type="submission" date="2024-05" db="EMBL/GenBank/DDBJ databases">
        <authorList>
            <person name="Chen Y."/>
            <person name="Shah S."/>
            <person name="Dougan E. K."/>
            <person name="Thang M."/>
            <person name="Chan C."/>
        </authorList>
    </citation>
    <scope>NUCLEOTIDE SEQUENCE [LARGE SCALE GENOMIC DNA]</scope>
</reference>
<dbReference type="EMBL" id="CAMXCT020000868">
    <property type="protein sequence ID" value="CAL1137542.1"/>
    <property type="molecule type" value="Genomic_DNA"/>
</dbReference>
<feature type="region of interest" description="Disordered" evidence="1">
    <location>
        <begin position="59"/>
        <end position="105"/>
    </location>
</feature>
<evidence type="ECO:0000256" key="1">
    <source>
        <dbReference type="SAM" id="MobiDB-lite"/>
    </source>
</evidence>
<dbReference type="EMBL" id="CAMXCT010000868">
    <property type="protein sequence ID" value="CAI3984167.1"/>
    <property type="molecule type" value="Genomic_DNA"/>
</dbReference>
<accession>A0A9P1C2B1</accession>
<gene>
    <name evidence="2" type="ORF">C1SCF055_LOCUS11716</name>
</gene>
<organism evidence="2">
    <name type="scientific">Cladocopium goreaui</name>
    <dbReference type="NCBI Taxonomy" id="2562237"/>
    <lineage>
        <taxon>Eukaryota</taxon>
        <taxon>Sar</taxon>
        <taxon>Alveolata</taxon>
        <taxon>Dinophyceae</taxon>
        <taxon>Suessiales</taxon>
        <taxon>Symbiodiniaceae</taxon>
        <taxon>Cladocopium</taxon>
    </lineage>
</organism>
<evidence type="ECO:0000313" key="4">
    <source>
        <dbReference type="Proteomes" id="UP001152797"/>
    </source>
</evidence>
<name>A0A9P1C2B1_9DINO</name>
<dbReference type="AlphaFoldDB" id="A0A9P1C2B1"/>
<feature type="compositionally biased region" description="Low complexity" evidence="1">
    <location>
        <begin position="75"/>
        <end position="87"/>
    </location>
</feature>
<comment type="caution">
    <text evidence="2">The sequence shown here is derived from an EMBL/GenBank/DDBJ whole genome shotgun (WGS) entry which is preliminary data.</text>
</comment>
<dbReference type="EMBL" id="CAMXCT030000868">
    <property type="protein sequence ID" value="CAL4771479.1"/>
    <property type="molecule type" value="Genomic_DNA"/>
</dbReference>
<evidence type="ECO:0000313" key="2">
    <source>
        <dbReference type="EMBL" id="CAI3984167.1"/>
    </source>
</evidence>
<evidence type="ECO:0000313" key="3">
    <source>
        <dbReference type="EMBL" id="CAL4771479.1"/>
    </source>
</evidence>
<reference evidence="2" key="1">
    <citation type="submission" date="2022-10" db="EMBL/GenBank/DDBJ databases">
        <authorList>
            <person name="Chen Y."/>
            <person name="Dougan E. K."/>
            <person name="Chan C."/>
            <person name="Rhodes N."/>
            <person name="Thang M."/>
        </authorList>
    </citation>
    <scope>NUCLEOTIDE SEQUENCE</scope>
</reference>
<sequence>MAPGDDGLWRPRCQSFPASPPLSRPASAPCLRAEKVVSPTRSTRSTRSLLRKGGFSGLAEATSKPLSDAKTLHPSKLAKSRSASASKVAEQMQKVAPPGRTIPRGILVSKTSTGQEDRYSNRWKACGCYAHLAAANSMQTQRRASDIRQMLQDKYNRQLSGNLYQAYRKMAHYSNAVDPHSKCVYPHHLAIFIGELGVPVTEKDACILLHREVSAKSLNQPFGMATFHAVATGQSLQKSKSFTTSRVRMI</sequence>
<proteinExistence type="predicted"/>